<name>A0A6G1G7K1_9PEZI</name>
<sequence length="197" mass="22180">MKPKPWLNGNVWARNNPFKHRLLSTSRVRFQPEPSRAPNTRIARIADRLPPRLRRYVSPLLNAPVSHVTSFLILHELTAILPLIGLTSAFHYLGWIPEVSGPMAEWVNQGTERFRKYFARKGWFGLGGEGYSEVDLSNGTTDEAELSKGYGGKVVLEVATAYAITKVLLPARLALSVSATPWFARLFVLPIIQIFKR</sequence>
<dbReference type="EMBL" id="ML975154">
    <property type="protein sequence ID" value="KAF1814004.1"/>
    <property type="molecule type" value="Genomic_DNA"/>
</dbReference>
<dbReference type="PANTHER" id="PTHR28002:SF1">
    <property type="entry name" value="MIOREX COMPLEX COMPONENT 11"/>
    <property type="match status" value="1"/>
</dbReference>
<proteinExistence type="predicted"/>
<keyword evidence="2" id="KW-1185">Reference proteome</keyword>
<evidence type="ECO:0000313" key="1">
    <source>
        <dbReference type="EMBL" id="KAF1814004.1"/>
    </source>
</evidence>
<dbReference type="PANTHER" id="PTHR28002">
    <property type="entry name" value="MIOREX COMPLEX COMPONENT 11"/>
    <property type="match status" value="1"/>
</dbReference>
<dbReference type="RefSeq" id="XP_033535635.1">
    <property type="nucleotide sequence ID" value="XM_033677031.1"/>
</dbReference>
<reference evidence="3" key="2">
    <citation type="submission" date="2020-04" db="EMBL/GenBank/DDBJ databases">
        <authorList>
            <consortium name="NCBI Genome Project"/>
        </authorList>
    </citation>
    <scope>NUCLEOTIDE SEQUENCE</scope>
    <source>
        <strain evidence="3">CBS 781.70</strain>
    </source>
</reference>
<gene>
    <name evidence="1 3" type="ORF">P152DRAFT_414576</name>
</gene>
<dbReference type="AlphaFoldDB" id="A0A6G1G7K1"/>
<evidence type="ECO:0000313" key="3">
    <source>
        <dbReference type="RefSeq" id="XP_033535635.1"/>
    </source>
</evidence>
<organism evidence="1">
    <name type="scientific">Eremomyces bilateralis CBS 781.70</name>
    <dbReference type="NCBI Taxonomy" id="1392243"/>
    <lineage>
        <taxon>Eukaryota</taxon>
        <taxon>Fungi</taxon>
        <taxon>Dikarya</taxon>
        <taxon>Ascomycota</taxon>
        <taxon>Pezizomycotina</taxon>
        <taxon>Dothideomycetes</taxon>
        <taxon>Dothideomycetes incertae sedis</taxon>
        <taxon>Eremomycetales</taxon>
        <taxon>Eremomycetaceae</taxon>
        <taxon>Eremomyces</taxon>
    </lineage>
</organism>
<dbReference type="Pfam" id="PF10306">
    <property type="entry name" value="FLILHELTA"/>
    <property type="match status" value="1"/>
</dbReference>
<dbReference type="GO" id="GO:0005739">
    <property type="term" value="C:mitochondrion"/>
    <property type="evidence" value="ECO:0007669"/>
    <property type="project" value="TreeGrafter"/>
</dbReference>
<reference evidence="3" key="3">
    <citation type="submission" date="2025-04" db="UniProtKB">
        <authorList>
            <consortium name="RefSeq"/>
        </authorList>
    </citation>
    <scope>IDENTIFICATION</scope>
    <source>
        <strain evidence="3">CBS 781.70</strain>
    </source>
</reference>
<reference evidence="1 3" key="1">
    <citation type="submission" date="2020-01" db="EMBL/GenBank/DDBJ databases">
        <authorList>
            <consortium name="DOE Joint Genome Institute"/>
            <person name="Haridas S."/>
            <person name="Albert R."/>
            <person name="Binder M."/>
            <person name="Bloem J."/>
            <person name="Labutti K."/>
            <person name="Salamov A."/>
            <person name="Andreopoulos B."/>
            <person name="Baker S.E."/>
            <person name="Barry K."/>
            <person name="Bills G."/>
            <person name="Bluhm B.H."/>
            <person name="Cannon C."/>
            <person name="Castanera R."/>
            <person name="Culley D.E."/>
            <person name="Daum C."/>
            <person name="Ezra D."/>
            <person name="Gonzalez J.B."/>
            <person name="Henrissat B."/>
            <person name="Kuo A."/>
            <person name="Liang C."/>
            <person name="Lipzen A."/>
            <person name="Lutzoni F."/>
            <person name="Magnuson J."/>
            <person name="Mondo S."/>
            <person name="Nolan M."/>
            <person name="Ohm R."/>
            <person name="Pangilinan J."/>
            <person name="Park H.-J."/>
            <person name="Ramirez L."/>
            <person name="Alfaro M."/>
            <person name="Sun H."/>
            <person name="Tritt A."/>
            <person name="Yoshinaga Y."/>
            <person name="Zwiers L.-H."/>
            <person name="Turgeon B.G."/>
            <person name="Goodwin S.B."/>
            <person name="Spatafora J.W."/>
            <person name="Crous P.W."/>
            <person name="Grigoriev I.V."/>
        </authorList>
    </citation>
    <scope>NUCLEOTIDE SEQUENCE</scope>
    <source>
        <strain evidence="1 3">CBS 781.70</strain>
    </source>
</reference>
<dbReference type="InterPro" id="IPR018811">
    <property type="entry name" value="MRX11"/>
</dbReference>
<dbReference type="GeneID" id="54417601"/>
<protein>
    <submittedName>
        <fullName evidence="1 3">Uncharacterized protein</fullName>
    </submittedName>
</protein>
<evidence type="ECO:0000313" key="2">
    <source>
        <dbReference type="Proteomes" id="UP000504638"/>
    </source>
</evidence>
<dbReference type="OrthoDB" id="5580261at2759"/>
<dbReference type="Proteomes" id="UP000504638">
    <property type="component" value="Unplaced"/>
</dbReference>
<accession>A0A6G1G7K1</accession>